<evidence type="ECO:0000256" key="1">
    <source>
        <dbReference type="ARBA" id="ARBA00022630"/>
    </source>
</evidence>
<dbReference type="Proteomes" id="UP001180020">
    <property type="component" value="Unassembled WGS sequence"/>
</dbReference>
<dbReference type="PANTHER" id="PTHR23023">
    <property type="entry name" value="DIMETHYLANILINE MONOOXYGENASE"/>
    <property type="match status" value="1"/>
</dbReference>
<keyword evidence="4" id="KW-0503">Monooxygenase</keyword>
<keyword evidence="1" id="KW-0285">Flavoprotein</keyword>
<protein>
    <submittedName>
        <fullName evidence="4">Flavin-containing monooxygenase 1</fullName>
    </submittedName>
</protein>
<name>A0AAV9D6M1_ACOCL</name>
<accession>A0AAV9D6M1</accession>
<evidence type="ECO:0000313" key="5">
    <source>
        <dbReference type="Proteomes" id="UP001180020"/>
    </source>
</evidence>
<comment type="caution">
    <text evidence="4">The sequence shown here is derived from an EMBL/GenBank/DDBJ whole genome shotgun (WGS) entry which is preliminary data.</text>
</comment>
<gene>
    <name evidence="4" type="primary">FMO1</name>
    <name evidence="4" type="ORF">QJS10_CPB15g00261</name>
</gene>
<reference evidence="4" key="1">
    <citation type="journal article" date="2023" name="Nat. Commun.">
        <title>Diploid and tetraploid genomes of Acorus and the evolution of monocots.</title>
        <authorList>
            <person name="Ma L."/>
            <person name="Liu K.W."/>
            <person name="Li Z."/>
            <person name="Hsiao Y.Y."/>
            <person name="Qi Y."/>
            <person name="Fu T."/>
            <person name="Tang G.D."/>
            <person name="Zhang D."/>
            <person name="Sun W.H."/>
            <person name="Liu D.K."/>
            <person name="Li Y."/>
            <person name="Chen G.Z."/>
            <person name="Liu X.D."/>
            <person name="Liao X.Y."/>
            <person name="Jiang Y.T."/>
            <person name="Yu X."/>
            <person name="Hao Y."/>
            <person name="Huang J."/>
            <person name="Zhao X.W."/>
            <person name="Ke S."/>
            <person name="Chen Y.Y."/>
            <person name="Wu W.L."/>
            <person name="Hsu J.L."/>
            <person name="Lin Y.F."/>
            <person name="Huang M.D."/>
            <person name="Li C.Y."/>
            <person name="Huang L."/>
            <person name="Wang Z.W."/>
            <person name="Zhao X."/>
            <person name="Zhong W.Y."/>
            <person name="Peng D.H."/>
            <person name="Ahmad S."/>
            <person name="Lan S."/>
            <person name="Zhang J.S."/>
            <person name="Tsai W.C."/>
            <person name="Van de Peer Y."/>
            <person name="Liu Z.J."/>
        </authorList>
    </citation>
    <scope>NUCLEOTIDE SEQUENCE</scope>
    <source>
        <strain evidence="4">CP</strain>
    </source>
</reference>
<evidence type="ECO:0000256" key="3">
    <source>
        <dbReference type="ARBA" id="ARBA00023002"/>
    </source>
</evidence>
<dbReference type="InterPro" id="IPR050346">
    <property type="entry name" value="FMO-like"/>
</dbReference>
<keyword evidence="3" id="KW-0560">Oxidoreductase</keyword>
<dbReference type="EMBL" id="JAUJYO010000015">
    <property type="protein sequence ID" value="KAK1296810.1"/>
    <property type="molecule type" value="Genomic_DNA"/>
</dbReference>
<evidence type="ECO:0000313" key="4">
    <source>
        <dbReference type="EMBL" id="KAK1296810.1"/>
    </source>
</evidence>
<proteinExistence type="predicted"/>
<keyword evidence="5" id="KW-1185">Reference proteome</keyword>
<organism evidence="4 5">
    <name type="scientific">Acorus calamus</name>
    <name type="common">Sweet flag</name>
    <dbReference type="NCBI Taxonomy" id="4465"/>
    <lineage>
        <taxon>Eukaryota</taxon>
        <taxon>Viridiplantae</taxon>
        <taxon>Streptophyta</taxon>
        <taxon>Embryophyta</taxon>
        <taxon>Tracheophyta</taxon>
        <taxon>Spermatophyta</taxon>
        <taxon>Magnoliopsida</taxon>
        <taxon>Liliopsida</taxon>
        <taxon>Acoraceae</taxon>
        <taxon>Acorus</taxon>
    </lineage>
</organism>
<reference evidence="4" key="2">
    <citation type="submission" date="2023-06" db="EMBL/GenBank/DDBJ databases">
        <authorList>
            <person name="Ma L."/>
            <person name="Liu K.-W."/>
            <person name="Li Z."/>
            <person name="Hsiao Y.-Y."/>
            <person name="Qi Y."/>
            <person name="Fu T."/>
            <person name="Tang G."/>
            <person name="Zhang D."/>
            <person name="Sun W.-H."/>
            <person name="Liu D.-K."/>
            <person name="Li Y."/>
            <person name="Chen G.-Z."/>
            <person name="Liu X.-D."/>
            <person name="Liao X.-Y."/>
            <person name="Jiang Y.-T."/>
            <person name="Yu X."/>
            <person name="Hao Y."/>
            <person name="Huang J."/>
            <person name="Zhao X.-W."/>
            <person name="Ke S."/>
            <person name="Chen Y.-Y."/>
            <person name="Wu W.-L."/>
            <person name="Hsu J.-L."/>
            <person name="Lin Y.-F."/>
            <person name="Huang M.-D."/>
            <person name="Li C.-Y."/>
            <person name="Huang L."/>
            <person name="Wang Z.-W."/>
            <person name="Zhao X."/>
            <person name="Zhong W.-Y."/>
            <person name="Peng D.-H."/>
            <person name="Ahmad S."/>
            <person name="Lan S."/>
            <person name="Zhang J.-S."/>
            <person name="Tsai W.-C."/>
            <person name="Van De Peer Y."/>
            <person name="Liu Z.-J."/>
        </authorList>
    </citation>
    <scope>NUCLEOTIDE SEQUENCE</scope>
    <source>
        <strain evidence="4">CP</strain>
        <tissue evidence="4">Leaves</tissue>
    </source>
</reference>
<dbReference type="InterPro" id="IPR036188">
    <property type="entry name" value="FAD/NAD-bd_sf"/>
</dbReference>
<dbReference type="GO" id="GO:0004497">
    <property type="term" value="F:monooxygenase activity"/>
    <property type="evidence" value="ECO:0007669"/>
    <property type="project" value="UniProtKB-KW"/>
</dbReference>
<evidence type="ECO:0000256" key="2">
    <source>
        <dbReference type="ARBA" id="ARBA00022827"/>
    </source>
</evidence>
<sequence>MSVTYFFSSLTTRECIHPRIPQLAIIGFLESPSSLFPAEMRCKWLSHLLGGGFKLPSVKSMEAEVAKWERYIRRSARTWVWSHNRKKGFLSDWLSPYGPADYAEPSTV</sequence>
<keyword evidence="2" id="KW-0274">FAD</keyword>
<dbReference type="Gene3D" id="3.50.50.60">
    <property type="entry name" value="FAD/NAD(P)-binding domain"/>
    <property type="match status" value="1"/>
</dbReference>
<dbReference type="AlphaFoldDB" id="A0AAV9D6M1"/>